<keyword evidence="6" id="KW-1185">Reference proteome</keyword>
<evidence type="ECO:0000313" key="4">
    <source>
        <dbReference type="EMBL" id="OHX21723.1"/>
    </source>
</evidence>
<dbReference type="OrthoDB" id="8595641at2"/>
<sequence>MKRYLIILLWGSLFAQQATLAQTFHQHGPARSAEARSAPTSCQTDPQCPENRRLRNLRLREAAKNGDMGFDPVKHQSNRLLPPTPDGHAQTTPVRPNFWQDKRRQEQQQNQSE</sequence>
<name>A0A1S1WY49_9NEIS</name>
<feature type="region of interest" description="Disordered" evidence="1">
    <location>
        <begin position="26"/>
        <end position="113"/>
    </location>
</feature>
<evidence type="ECO:0000256" key="1">
    <source>
        <dbReference type="SAM" id="MobiDB-lite"/>
    </source>
</evidence>
<evidence type="ECO:0000313" key="5">
    <source>
        <dbReference type="Proteomes" id="UP000180088"/>
    </source>
</evidence>
<dbReference type="AlphaFoldDB" id="A0A1S1WY49"/>
<gene>
    <name evidence="4" type="ORF">BI344_04245</name>
    <name evidence="3" type="ORF">BI347_00765</name>
</gene>
<keyword evidence="2" id="KW-0732">Signal</keyword>
<evidence type="ECO:0000313" key="6">
    <source>
        <dbReference type="Proteomes" id="UP000180280"/>
    </source>
</evidence>
<proteinExistence type="predicted"/>
<dbReference type="EMBL" id="MKCS01000001">
    <property type="protein sequence ID" value="OHX12192.1"/>
    <property type="molecule type" value="Genomic_DNA"/>
</dbReference>
<protein>
    <submittedName>
        <fullName evidence="3">Uncharacterized protein</fullName>
    </submittedName>
</protein>
<feature type="compositionally biased region" description="Basic and acidic residues" evidence="1">
    <location>
        <begin position="50"/>
        <end position="64"/>
    </location>
</feature>
<dbReference type="RefSeq" id="WP_071111676.1">
    <property type="nucleotide sequence ID" value="NZ_MKCS01000001.1"/>
</dbReference>
<evidence type="ECO:0000313" key="3">
    <source>
        <dbReference type="EMBL" id="OHX12192.1"/>
    </source>
</evidence>
<reference evidence="5 6" key="1">
    <citation type="submission" date="2016-09" db="EMBL/GenBank/DDBJ databases">
        <title>Chromobacterium muskegensis sp. nov., an insecticidal bacterium isolated from Sphagnum bogs.</title>
        <authorList>
            <person name="Sparks M.E."/>
            <person name="Blackburn M.B."/>
            <person name="Gundersen-Rindal D.E."/>
            <person name="Mitchell A."/>
            <person name="Farrar R."/>
            <person name="Kuhar D."/>
        </authorList>
    </citation>
    <scope>NUCLEOTIDE SEQUENCE [LARGE SCALE GENOMIC DNA]</scope>
    <source>
        <strain evidence="4 6">14B-1</strain>
        <strain evidence="3 5">37-2</strain>
    </source>
</reference>
<dbReference type="Proteomes" id="UP000180088">
    <property type="component" value="Unassembled WGS sequence"/>
</dbReference>
<feature type="chain" id="PRO_5010167631" evidence="2">
    <location>
        <begin position="21"/>
        <end position="113"/>
    </location>
</feature>
<accession>A0A1S1WY49</accession>
<feature type="signal peptide" evidence="2">
    <location>
        <begin position="1"/>
        <end position="20"/>
    </location>
</feature>
<evidence type="ECO:0000256" key="2">
    <source>
        <dbReference type="SAM" id="SignalP"/>
    </source>
</evidence>
<dbReference type="EMBL" id="MKCT01000001">
    <property type="protein sequence ID" value="OHX21723.1"/>
    <property type="molecule type" value="Genomic_DNA"/>
</dbReference>
<comment type="caution">
    <text evidence="3">The sequence shown here is derived from an EMBL/GenBank/DDBJ whole genome shotgun (WGS) entry which is preliminary data.</text>
</comment>
<organism evidence="3 5">
    <name type="scientific">Chromobacterium sphagni</name>
    <dbReference type="NCBI Taxonomy" id="1903179"/>
    <lineage>
        <taxon>Bacteria</taxon>
        <taxon>Pseudomonadati</taxon>
        <taxon>Pseudomonadota</taxon>
        <taxon>Betaproteobacteria</taxon>
        <taxon>Neisseriales</taxon>
        <taxon>Chromobacteriaceae</taxon>
        <taxon>Chromobacterium</taxon>
    </lineage>
</organism>
<dbReference type="Proteomes" id="UP000180280">
    <property type="component" value="Unassembled WGS sequence"/>
</dbReference>